<feature type="domain" description="KxDL" evidence="15">
    <location>
        <begin position="18"/>
        <end position="102"/>
    </location>
</feature>
<evidence type="ECO:0000256" key="10">
    <source>
        <dbReference type="ARBA" id="ARBA00038600"/>
    </source>
</evidence>
<dbReference type="InterPro" id="IPR027469">
    <property type="entry name" value="Cation_efflux_TMD_sf"/>
</dbReference>
<feature type="region of interest" description="Disordered" evidence="12">
    <location>
        <begin position="488"/>
        <end position="508"/>
    </location>
</feature>
<feature type="transmembrane region" description="Helical" evidence="13">
    <location>
        <begin position="178"/>
        <end position="202"/>
    </location>
</feature>
<dbReference type="Pfam" id="PF10241">
    <property type="entry name" value="KxDL"/>
    <property type="match status" value="1"/>
</dbReference>
<comment type="subunit">
    <text evidence="10">Heterodimer with SLC30A5; form a functional zinc ion transmembrane transporter.</text>
</comment>
<name>A0A0R3SVC5_HYMDI</name>
<evidence type="ECO:0000256" key="12">
    <source>
        <dbReference type="SAM" id="MobiDB-lite"/>
    </source>
</evidence>
<keyword evidence="4 13" id="KW-0812">Transmembrane</keyword>
<evidence type="ECO:0000259" key="14">
    <source>
        <dbReference type="Pfam" id="PF01545"/>
    </source>
</evidence>
<keyword evidence="5" id="KW-0862">Zinc</keyword>
<evidence type="ECO:0000313" key="16">
    <source>
        <dbReference type="EMBL" id="VDL61894.1"/>
    </source>
</evidence>
<dbReference type="InterPro" id="IPR058533">
    <property type="entry name" value="Cation_efflux_TM"/>
</dbReference>
<evidence type="ECO:0000256" key="8">
    <source>
        <dbReference type="ARBA" id="ARBA00023065"/>
    </source>
</evidence>
<feature type="transmembrane region" description="Helical" evidence="13">
    <location>
        <begin position="222"/>
        <end position="240"/>
    </location>
</feature>
<comment type="similarity">
    <text evidence="2">Belongs to the KXD1 family.</text>
</comment>
<evidence type="ECO:0000313" key="17">
    <source>
        <dbReference type="Proteomes" id="UP000274504"/>
    </source>
</evidence>
<keyword evidence="8" id="KW-0406">Ion transport</keyword>
<dbReference type="GO" id="GO:0008324">
    <property type="term" value="F:monoatomic cation transmembrane transporter activity"/>
    <property type="evidence" value="ECO:0007669"/>
    <property type="project" value="InterPro"/>
</dbReference>
<dbReference type="PANTHER" id="PTHR46531">
    <property type="entry name" value="ZINC TRANSPORTER 6"/>
    <property type="match status" value="1"/>
</dbReference>
<comment type="subcellular location">
    <subcellularLocation>
        <location evidence="1">Golgi apparatus</location>
        <location evidence="1">trans-Golgi network membrane</location>
        <topology evidence="1">Multi-pass membrane protein</topology>
    </subcellularLocation>
</comment>
<dbReference type="EMBL" id="UYSG01011307">
    <property type="protein sequence ID" value="VDL61894.1"/>
    <property type="molecule type" value="Genomic_DNA"/>
</dbReference>
<dbReference type="Proteomes" id="UP000274504">
    <property type="component" value="Unassembled WGS sequence"/>
</dbReference>
<evidence type="ECO:0000256" key="13">
    <source>
        <dbReference type="SAM" id="Phobius"/>
    </source>
</evidence>
<dbReference type="Gene3D" id="1.20.1510.10">
    <property type="entry name" value="Cation efflux protein transmembrane domain"/>
    <property type="match status" value="1"/>
</dbReference>
<organism evidence="18">
    <name type="scientific">Hymenolepis diminuta</name>
    <name type="common">Rat tapeworm</name>
    <dbReference type="NCBI Taxonomy" id="6216"/>
    <lineage>
        <taxon>Eukaryota</taxon>
        <taxon>Metazoa</taxon>
        <taxon>Spiralia</taxon>
        <taxon>Lophotrochozoa</taxon>
        <taxon>Platyhelminthes</taxon>
        <taxon>Cestoda</taxon>
        <taxon>Eucestoda</taxon>
        <taxon>Cyclophyllidea</taxon>
        <taxon>Hymenolepididae</taxon>
        <taxon>Hymenolepis</taxon>
    </lineage>
</organism>
<reference evidence="16 17" key="2">
    <citation type="submission" date="2018-11" db="EMBL/GenBank/DDBJ databases">
        <authorList>
            <consortium name="Pathogen Informatics"/>
        </authorList>
    </citation>
    <scope>NUCLEOTIDE SEQUENCE [LARGE SCALE GENOMIC DNA]</scope>
</reference>
<dbReference type="InterPro" id="IPR019371">
    <property type="entry name" value="KxDL_dom"/>
</dbReference>
<dbReference type="GO" id="GO:0005794">
    <property type="term" value="C:Golgi apparatus"/>
    <property type="evidence" value="ECO:0007669"/>
    <property type="project" value="UniProtKB-SubCell"/>
</dbReference>
<dbReference type="GO" id="GO:0006829">
    <property type="term" value="P:zinc ion transport"/>
    <property type="evidence" value="ECO:0007669"/>
    <property type="project" value="TreeGrafter"/>
</dbReference>
<dbReference type="InterPro" id="IPR052005">
    <property type="entry name" value="CDF_SLC30A"/>
</dbReference>
<keyword evidence="3" id="KW-0813">Transport</keyword>
<gene>
    <name evidence="16" type="ORF">HDID_LOCUS9513</name>
</gene>
<dbReference type="GO" id="GO:0016020">
    <property type="term" value="C:membrane"/>
    <property type="evidence" value="ECO:0007669"/>
    <property type="project" value="InterPro"/>
</dbReference>
<dbReference type="PANTHER" id="PTHR46531:SF1">
    <property type="entry name" value="ZINC TRANSPORTER 6"/>
    <property type="match status" value="1"/>
</dbReference>
<evidence type="ECO:0000256" key="7">
    <source>
        <dbReference type="ARBA" id="ARBA00023034"/>
    </source>
</evidence>
<evidence type="ECO:0000259" key="15">
    <source>
        <dbReference type="Pfam" id="PF10241"/>
    </source>
</evidence>
<dbReference type="AlphaFoldDB" id="A0A0R3SVC5"/>
<evidence type="ECO:0000256" key="2">
    <source>
        <dbReference type="ARBA" id="ARBA00005913"/>
    </source>
</evidence>
<protein>
    <submittedName>
        <fullName evidence="18">KxDL domain-containing protein</fullName>
    </submittedName>
</protein>
<accession>A0A0R3SVC5</accession>
<evidence type="ECO:0000313" key="18">
    <source>
        <dbReference type="WBParaSite" id="HDID_0000951501-mRNA-1"/>
    </source>
</evidence>
<evidence type="ECO:0000256" key="3">
    <source>
        <dbReference type="ARBA" id="ARBA00022448"/>
    </source>
</evidence>
<evidence type="ECO:0000256" key="1">
    <source>
        <dbReference type="ARBA" id="ARBA00004166"/>
    </source>
</evidence>
<keyword evidence="9 13" id="KW-0472">Membrane</keyword>
<feature type="domain" description="Cation efflux protein transmembrane" evidence="14">
    <location>
        <begin position="157"/>
        <end position="378"/>
    </location>
</feature>
<dbReference type="WBParaSite" id="HDID_0000951501-mRNA-1">
    <property type="protein sequence ID" value="HDID_0000951501-mRNA-1"/>
    <property type="gene ID" value="HDID_0000951501"/>
</dbReference>
<dbReference type="Pfam" id="PF01545">
    <property type="entry name" value="Cation_efflux"/>
    <property type="match status" value="1"/>
</dbReference>
<keyword evidence="6 13" id="KW-1133">Transmembrane helix</keyword>
<evidence type="ECO:0000256" key="9">
    <source>
        <dbReference type="ARBA" id="ARBA00023136"/>
    </source>
</evidence>
<feature type="transmembrane region" description="Helical" evidence="13">
    <location>
        <begin position="252"/>
        <end position="276"/>
    </location>
</feature>
<feature type="transmembrane region" description="Helical" evidence="13">
    <location>
        <begin position="153"/>
        <end position="172"/>
    </location>
</feature>
<comment type="function">
    <text evidence="11">Has probably no intrinsic transporter activity but together with SLC30A5 forms a functional zinc ion:proton antiporter heterodimer, mediating zinc entry into the lumen of organelles along the secretory pathway. As part of that zinc ion:proton antiporter, contributes to zinc ion homeostasis within the early secretory pathway and regulates the activation and folding of enzymes like alkaline phosphatases and enzymes involved in phosphatidylinositol glycan anchor biosynthesis.</text>
</comment>
<evidence type="ECO:0000256" key="6">
    <source>
        <dbReference type="ARBA" id="ARBA00022989"/>
    </source>
</evidence>
<dbReference type="OrthoDB" id="5382797at2759"/>
<keyword evidence="7" id="KW-0333">Golgi apparatus</keyword>
<reference evidence="18" key="1">
    <citation type="submission" date="2017-02" db="UniProtKB">
        <authorList>
            <consortium name="WormBaseParasite"/>
        </authorList>
    </citation>
    <scope>IDENTIFICATION</scope>
</reference>
<dbReference type="SUPFAM" id="SSF161111">
    <property type="entry name" value="Cation efflux protein transmembrane domain-like"/>
    <property type="match status" value="1"/>
</dbReference>
<evidence type="ECO:0000256" key="11">
    <source>
        <dbReference type="ARBA" id="ARBA00045455"/>
    </source>
</evidence>
<feature type="transmembrane region" description="Helical" evidence="13">
    <location>
        <begin position="352"/>
        <end position="372"/>
    </location>
</feature>
<evidence type="ECO:0000256" key="5">
    <source>
        <dbReference type="ARBA" id="ARBA00022833"/>
    </source>
</evidence>
<proteinExistence type="inferred from homology"/>
<dbReference type="STRING" id="6216.A0A0R3SVC5"/>
<evidence type="ECO:0000256" key="4">
    <source>
        <dbReference type="ARBA" id="ARBA00022692"/>
    </source>
</evidence>
<feature type="transmembrane region" description="Helical" evidence="13">
    <location>
        <begin position="322"/>
        <end position="340"/>
    </location>
</feature>
<sequence>MNDVDQDLAEITSDFRAFEKMLREQGISKIISQQQNLLSRLEKTNAMLQTVNELSNQRLESLTGQLRSYTRMLVSTKRELNTIFKRVDSIQKILMRKYPPEYQQEANMGINPVVMISRICSGLFSDVRYCQELARELFEEVFRLSRDSKKATYILKFVCIIFMGFVSAKVLSYLSNSIALTSFADLILFDVLYLIVALVSIWVKQQSADVKVYCFGYERFEVISVFAATILSILSSFYLLKEAIERFFEPDAVVLEYMPLTALLCFAFHVVTIYLIDNPAFTHVTQACVSSWLQEQVADISRSIRRSIPSLSRILPPRMNPIALVGFMIFLVTMITYALIDPSSEAGTFPDTVAAVIISLLLFNTMVPMAVYSGKILLQTTPSYLVTALDKALRETSALEGVLELRNEHFWTIGFGALVGSLYVRVRRDASEQLVLAHVTRRLHPFVKHLTIQVVKDDWSRPTASVNFDWPPQSGYLQNMVPLQVPSNYPGGSRNGYSHAHGNHGHTH</sequence>